<evidence type="ECO:0000256" key="4">
    <source>
        <dbReference type="ARBA" id="ARBA00022679"/>
    </source>
</evidence>
<dbReference type="GO" id="GO:0008299">
    <property type="term" value="P:isoprenoid biosynthetic process"/>
    <property type="evidence" value="ECO:0007669"/>
    <property type="project" value="UniProtKB-KW"/>
</dbReference>
<evidence type="ECO:0000256" key="5">
    <source>
        <dbReference type="ARBA" id="ARBA00023229"/>
    </source>
</evidence>
<keyword evidence="5" id="KW-0414">Isoprene biosynthesis</keyword>
<dbReference type="CDD" id="cd03784">
    <property type="entry name" value="GT1_Gtf-like"/>
    <property type="match status" value="1"/>
</dbReference>
<proteinExistence type="evidence at transcript level"/>
<dbReference type="FunFam" id="3.40.50.2000:FF:000054">
    <property type="entry name" value="Glycosyltransferase"/>
    <property type="match status" value="1"/>
</dbReference>
<dbReference type="PROSITE" id="PS00375">
    <property type="entry name" value="UDPGT"/>
    <property type="match status" value="1"/>
</dbReference>
<evidence type="ECO:0000313" key="8">
    <source>
        <dbReference type="EMBL" id="UXM20067.1"/>
    </source>
</evidence>
<comment type="pathway">
    <text evidence="1">Secondary metabolite biosynthesis; terpenoid biosynthesis.</text>
</comment>
<dbReference type="SUPFAM" id="SSF53756">
    <property type="entry name" value="UDP-Glycosyltransferase/glycogen phosphorylase"/>
    <property type="match status" value="1"/>
</dbReference>
<sequence>MSKMEQTPHIAVVPSPGMGHLIPLIEFAKRLVNFHNVSVTVIVPTIGTPPKVETAVLESLPKAINYVHLAPVSFEDLPKDSKVETTIFLAVTRSLSSLRGTIKLLVARTALVALISDPFGTDAFSVAKEFDISPYLFFTSNAMNFAFSYMLPKFDETMSCEFRELPDPVIIPGCIPVHGGDLMDPVQDRTNEVYKLLLHHTKQFSFAEGVLLNSFIELEEGAIKALQGKEPGKLPVYPIGPLIQTGSSDEADPSECMKWLDNQPSGSVLFISFGSGGTLSYDQLIELALGLEMSGQFLWVARAPNDNSSNAAFFSVESQNDPLSFLPKGFLNRTKGQGIVVSSWAPQTKILAHGSTGGFLSHCGWNSTLESVVHGVPLIAWPLYAEQKMNAIMLAKGLKVALRPKVNQNGIVERDEIGKVVKSLIEGEEGKKVRSRMKEVKDAATIVLREDGSSTKTLSELVKKWKNKIAPIAS</sequence>
<comment type="similarity">
    <text evidence="2 6">Belongs to the UDP-glycosyltransferase family.</text>
</comment>
<name>A0A977R8Y8_9APIA</name>
<dbReference type="InterPro" id="IPR002213">
    <property type="entry name" value="UDP_glucos_trans"/>
</dbReference>
<protein>
    <recommendedName>
        <fullName evidence="7">Glycosyltransferase</fullName>
        <ecNumber evidence="7">2.4.1.-</ecNumber>
    </recommendedName>
</protein>
<dbReference type="PANTHER" id="PTHR48046">
    <property type="entry name" value="UDP-GLYCOSYLTRANSFERASE 72E1"/>
    <property type="match status" value="1"/>
</dbReference>
<reference evidence="8" key="1">
    <citation type="journal article" date="2022" name="ACS Synth. Biol.">
        <title>Key Glycosyltransferase Genes of Panax notoginseng: Identification and Engineering Yeast Construction of Rare Ginsenosides.</title>
        <authorList>
            <person name="Jiang Z."/>
            <person name="Gao H."/>
            <person name="Liu R."/>
            <person name="Xia M."/>
            <person name="Lu Y."/>
            <person name="Wang J."/>
            <person name="Chen X."/>
            <person name="Zhang Y."/>
            <person name="Li D."/>
            <person name="Tong Y."/>
            <person name="Liu P."/>
            <person name="Liu Y."/>
            <person name="Luo Y."/>
            <person name="Gao J."/>
            <person name="Yin Y."/>
            <person name="Huang L."/>
            <person name="Gao W."/>
        </authorList>
    </citation>
    <scope>NUCLEOTIDE SEQUENCE</scope>
</reference>
<dbReference type="AlphaFoldDB" id="A0A977R8Y8"/>
<evidence type="ECO:0000256" key="2">
    <source>
        <dbReference type="ARBA" id="ARBA00009995"/>
    </source>
</evidence>
<dbReference type="EC" id="2.4.1.-" evidence="7"/>
<organism evidence="8">
    <name type="scientific">Panax notoginseng</name>
    <name type="common">notoginseng</name>
    <dbReference type="NCBI Taxonomy" id="44586"/>
    <lineage>
        <taxon>Eukaryota</taxon>
        <taxon>Viridiplantae</taxon>
        <taxon>Streptophyta</taxon>
        <taxon>Embryophyta</taxon>
        <taxon>Tracheophyta</taxon>
        <taxon>Spermatophyta</taxon>
        <taxon>Magnoliopsida</taxon>
        <taxon>eudicotyledons</taxon>
        <taxon>Gunneridae</taxon>
        <taxon>Pentapetalae</taxon>
        <taxon>asterids</taxon>
        <taxon>campanulids</taxon>
        <taxon>Apiales</taxon>
        <taxon>Araliaceae</taxon>
        <taxon>Panax</taxon>
    </lineage>
</organism>
<evidence type="ECO:0000256" key="6">
    <source>
        <dbReference type="RuleBase" id="RU003718"/>
    </source>
</evidence>
<accession>A0A977R8Y8</accession>
<dbReference type="FunFam" id="3.40.50.2000:FF:000051">
    <property type="entry name" value="Glycosyltransferase"/>
    <property type="match status" value="1"/>
</dbReference>
<evidence type="ECO:0000256" key="3">
    <source>
        <dbReference type="ARBA" id="ARBA00022676"/>
    </source>
</evidence>
<dbReference type="EMBL" id="OM837156">
    <property type="protein sequence ID" value="UXM20067.1"/>
    <property type="molecule type" value="mRNA"/>
</dbReference>
<dbReference type="GO" id="GO:0008194">
    <property type="term" value="F:UDP-glycosyltransferase activity"/>
    <property type="evidence" value="ECO:0007669"/>
    <property type="project" value="InterPro"/>
</dbReference>
<keyword evidence="4 6" id="KW-0808">Transferase</keyword>
<dbReference type="Gene3D" id="3.40.50.2000">
    <property type="entry name" value="Glycogen Phosphorylase B"/>
    <property type="match status" value="2"/>
</dbReference>
<evidence type="ECO:0000256" key="7">
    <source>
        <dbReference type="RuleBase" id="RU362057"/>
    </source>
</evidence>
<dbReference type="InterPro" id="IPR035595">
    <property type="entry name" value="UDP_glycos_trans_CS"/>
</dbReference>
<keyword evidence="3 6" id="KW-0328">Glycosyltransferase</keyword>
<evidence type="ECO:0000256" key="1">
    <source>
        <dbReference type="ARBA" id="ARBA00004721"/>
    </source>
</evidence>
<dbReference type="PANTHER" id="PTHR48046:SF6">
    <property type="entry name" value="GLYCOSYLTRANSFERASE"/>
    <property type="match status" value="1"/>
</dbReference>
<dbReference type="Pfam" id="PF00201">
    <property type="entry name" value="UDPGT"/>
    <property type="match status" value="1"/>
</dbReference>